<dbReference type="OrthoDB" id="6075445at2"/>
<dbReference type="Proteomes" id="UP000278962">
    <property type="component" value="Unassembled WGS sequence"/>
</dbReference>
<evidence type="ECO:0000313" key="1">
    <source>
        <dbReference type="EMBL" id="RKQ86626.1"/>
    </source>
</evidence>
<dbReference type="GO" id="GO:0032259">
    <property type="term" value="P:methylation"/>
    <property type="evidence" value="ECO:0007669"/>
    <property type="project" value="UniProtKB-KW"/>
</dbReference>
<keyword evidence="1" id="KW-0489">Methyltransferase</keyword>
<comment type="caution">
    <text evidence="1">The sequence shown here is derived from an EMBL/GenBank/DDBJ whole genome shotgun (WGS) entry which is preliminary data.</text>
</comment>
<dbReference type="AlphaFoldDB" id="A0A660KYA5"/>
<organism evidence="1 2">
    <name type="scientific">Solirubrobacter pauli</name>
    <dbReference type="NCBI Taxonomy" id="166793"/>
    <lineage>
        <taxon>Bacteria</taxon>
        <taxon>Bacillati</taxon>
        <taxon>Actinomycetota</taxon>
        <taxon>Thermoleophilia</taxon>
        <taxon>Solirubrobacterales</taxon>
        <taxon>Solirubrobacteraceae</taxon>
        <taxon>Solirubrobacter</taxon>
    </lineage>
</organism>
<dbReference type="Pfam" id="PF13578">
    <property type="entry name" value="Methyltransf_24"/>
    <property type="match status" value="1"/>
</dbReference>
<reference evidence="1 2" key="1">
    <citation type="submission" date="2018-10" db="EMBL/GenBank/DDBJ databases">
        <title>Genomic Encyclopedia of Archaeal and Bacterial Type Strains, Phase II (KMG-II): from individual species to whole genera.</title>
        <authorList>
            <person name="Goeker M."/>
        </authorList>
    </citation>
    <scope>NUCLEOTIDE SEQUENCE [LARGE SCALE GENOMIC DNA]</scope>
    <source>
        <strain evidence="1 2">DSM 14954</strain>
    </source>
</reference>
<keyword evidence="2" id="KW-1185">Reference proteome</keyword>
<dbReference type="InterPro" id="IPR029063">
    <property type="entry name" value="SAM-dependent_MTases_sf"/>
</dbReference>
<dbReference type="GO" id="GO:0008168">
    <property type="term" value="F:methyltransferase activity"/>
    <property type="evidence" value="ECO:0007669"/>
    <property type="project" value="UniProtKB-KW"/>
</dbReference>
<sequence>MTDLPEEGWLSSDQIARLAAAGARPRPAGAVVEIGSFRGRSAVVLARAAGSVVAIDPHAGSDRGPQEIEADAARGDSDFEVFHANLARFGVADRVRHVRSFSADAHGDVTGPLSLLFVDGAHRFGPAREDLRDWGRRVAPGGVMLVHDSFSSIGVTLALLAECAGSARWRYVGRSRSLAEYERRVDAPTAGERARDVARHLAELPWFARNVAIKVLVVAGRRRWAERLGLDPDARWPY</sequence>
<name>A0A660KYA5_9ACTN</name>
<dbReference type="Gene3D" id="3.40.50.150">
    <property type="entry name" value="Vaccinia Virus protein VP39"/>
    <property type="match status" value="1"/>
</dbReference>
<proteinExistence type="predicted"/>
<dbReference type="SUPFAM" id="SSF53335">
    <property type="entry name" value="S-adenosyl-L-methionine-dependent methyltransferases"/>
    <property type="match status" value="1"/>
</dbReference>
<evidence type="ECO:0000313" key="2">
    <source>
        <dbReference type="Proteomes" id="UP000278962"/>
    </source>
</evidence>
<keyword evidence="1" id="KW-0808">Transferase</keyword>
<dbReference type="RefSeq" id="WP_121254512.1">
    <property type="nucleotide sequence ID" value="NZ_RBIL01000002.1"/>
</dbReference>
<dbReference type="EMBL" id="RBIL01000002">
    <property type="protein sequence ID" value="RKQ86626.1"/>
    <property type="molecule type" value="Genomic_DNA"/>
</dbReference>
<gene>
    <name evidence="1" type="ORF">C8N24_4640</name>
</gene>
<accession>A0A660KYA5</accession>
<protein>
    <submittedName>
        <fullName evidence="1">Methyltransferase family protein</fullName>
    </submittedName>
</protein>